<evidence type="ECO:0000256" key="6">
    <source>
        <dbReference type="ARBA" id="ARBA00023163"/>
    </source>
</evidence>
<dbReference type="SUPFAM" id="SSF50998">
    <property type="entry name" value="Quinoprotein alcohol dehydrogenase-like"/>
    <property type="match status" value="1"/>
</dbReference>
<accession>A0A4R0JML5</accession>
<keyword evidence="3" id="KW-0677">Repeat</keyword>
<dbReference type="PROSITE" id="PS50294">
    <property type="entry name" value="WD_REPEATS_REGION"/>
    <property type="match status" value="1"/>
</dbReference>
<evidence type="ECO:0000256" key="5">
    <source>
        <dbReference type="ARBA" id="ARBA00023125"/>
    </source>
</evidence>
<dbReference type="PROSITE" id="PS50082">
    <property type="entry name" value="WD_REPEATS_2"/>
    <property type="match status" value="2"/>
</dbReference>
<keyword evidence="11" id="KW-1185">Reference proteome</keyword>
<organism evidence="10 11">
    <name type="scientific">Kribbella capetownensis</name>
    <dbReference type="NCBI Taxonomy" id="1572659"/>
    <lineage>
        <taxon>Bacteria</taxon>
        <taxon>Bacillati</taxon>
        <taxon>Actinomycetota</taxon>
        <taxon>Actinomycetes</taxon>
        <taxon>Propionibacteriales</taxon>
        <taxon>Kribbellaceae</taxon>
        <taxon>Kribbella</taxon>
    </lineage>
</organism>
<keyword evidence="5" id="KW-0238">DNA-binding</keyword>
<dbReference type="InterPro" id="IPR005158">
    <property type="entry name" value="BTAD"/>
</dbReference>
<dbReference type="GO" id="GO:0000160">
    <property type="term" value="P:phosphorelay signal transduction system"/>
    <property type="evidence" value="ECO:0007669"/>
    <property type="project" value="InterPro"/>
</dbReference>
<dbReference type="GO" id="GO:0005829">
    <property type="term" value="C:cytosol"/>
    <property type="evidence" value="ECO:0007669"/>
    <property type="project" value="UniProtKB-ARBA"/>
</dbReference>
<dbReference type="Pfam" id="PF03704">
    <property type="entry name" value="BTAD"/>
    <property type="match status" value="1"/>
</dbReference>
<sequence>MGIDVLGPLTVEGDENVLRRRDRIVLAALAVRPGEVVSAQHLADLLWRERPPPSWQKVIEGCVLRLRKVLGTHAIETQPLTYRLAVPFDQIDAQRFDRAVVRARAFLASDEPERSATVLADALTLWRGRPFTEVDGWDSARIEASRLIELRHTADELYVESALRAGRHDQILSKAQSLVTEEPLRERRWILLAAAQYRSGRHPEALRTIRRLKALMDSTAEVDALEQAILREDSSLVADSLLPEPSPECPYQGLKPYDVDDADSFFGRDAEIAACLRRLADQSVLAVAGPSGCGKSSLIRAGVAATLRRDGRQIVVMTPGPHPVAALAAALSGTTGPVLLVDQFEEVFSLCQDKTERVAFFTALTEHEAPLIISIRTDRLADVSESPTFARLVERGLYLLSAMTPDNLRAAIEEPARMASLVVEPGLVDLLVDDVPDQSKALPLMSHAVRETWQRREGRTLTIAGYNASGGIRNAVAQSAEAVHERLTPQRRTVLHGLLLRLVAPGPDGEPTRSRLPRRLVVTRPEDEQIVDLLVASRLLTSDAGVLEIAHESLVEAWPRLRGWLEDDLDGQRILNHLAVAADAWNNLDRPDTELYRGVRLAKALDWRERTTPTLTTTEEEFLAASKRLSETELREAESRARLQSKNNRRLRAALATAAVLLVGALIAGIVAVRQAGRAEVAADQELARQVGARALLTEDISPSLLLAAQGVRFDDSPDTRANLVAAINKHPSLIRSIPAPLGRTENVDISPDGTRIVSGDSRATFELYDATSGRVLDSHTLSPVTDDALVSTRPRFSADGSLIAVIAVDNYMNPVDPAWPIRILKAGTLEPVDPQPVFPRTGRPQLNNVAFSEDSRRLVAGARDPNSDTAFALVWEVGALDRPPRRIDLSSGPQRAALSPDGRTVYRSWPLSAFDVTTGREKWQRSDLKGDPVLTPSVGPPIVETSRNGELLAYLPPGPVRTERTATTVVDARTGKTVWVLRTSSDPPRDAAFSADGKLLATAHYGGEVVIWDLATGQATQRLRTAEVSWGVALSPDGKTLYTAGDAGMLRAYDLGGQQRYLPWTQVVPPRRYTQVLASDDGRRTAYLWNEAGTSWVSIADATTGRVTPPARLGFEVQQQTYPPASWQPNGRLVVHGVELTATIDAESGKIVTTHRRNASSVAFTASSPDGTTTVRFEEGVRGATMSWAIVRSSTGVVIRTGTLPTLATSAAYSPDGRLIAGLGTDGVFTIDTASGALKSAPPRDRKAAGVSIRFSADGTRLVSGAADGTVTVWNARTLDDLLTVATSTEADPIPATARFARGGEVISIPSHDGKVYQWNITSAHTLAQACTMAGRNLTSDEWKQTFPDRPYQQTCP</sequence>
<dbReference type="InterPro" id="IPR019775">
    <property type="entry name" value="WD40_repeat_CS"/>
</dbReference>
<dbReference type="SUPFAM" id="SSF52540">
    <property type="entry name" value="P-loop containing nucleoside triphosphate hydrolases"/>
    <property type="match status" value="1"/>
</dbReference>
<dbReference type="SMART" id="SM00320">
    <property type="entry name" value="WD40"/>
    <property type="match status" value="6"/>
</dbReference>
<dbReference type="Pfam" id="PF20703">
    <property type="entry name" value="nSTAND1"/>
    <property type="match status" value="1"/>
</dbReference>
<dbReference type="Pfam" id="PF13360">
    <property type="entry name" value="PQQ_2"/>
    <property type="match status" value="1"/>
</dbReference>
<dbReference type="SUPFAM" id="SSF69322">
    <property type="entry name" value="Tricorn protease domain 2"/>
    <property type="match status" value="1"/>
</dbReference>
<keyword evidence="6" id="KW-0804">Transcription</keyword>
<name>A0A4R0JML5_9ACTN</name>
<dbReference type="EMBL" id="SJKD01000005">
    <property type="protein sequence ID" value="TCC47610.1"/>
    <property type="molecule type" value="Genomic_DNA"/>
</dbReference>
<dbReference type="RefSeq" id="WP_131515678.1">
    <property type="nucleotide sequence ID" value="NZ_SJKD01000005.1"/>
</dbReference>
<evidence type="ECO:0000259" key="9">
    <source>
        <dbReference type="SMART" id="SM01043"/>
    </source>
</evidence>
<evidence type="ECO:0000313" key="10">
    <source>
        <dbReference type="EMBL" id="TCC47610.1"/>
    </source>
</evidence>
<evidence type="ECO:0000256" key="2">
    <source>
        <dbReference type="ARBA" id="ARBA00022574"/>
    </source>
</evidence>
<dbReference type="Gene3D" id="3.40.50.300">
    <property type="entry name" value="P-loop containing nucleotide triphosphate hydrolases"/>
    <property type="match status" value="1"/>
</dbReference>
<dbReference type="InterPro" id="IPR011990">
    <property type="entry name" value="TPR-like_helical_dom_sf"/>
</dbReference>
<dbReference type="InterPro" id="IPR002372">
    <property type="entry name" value="PQQ_rpt_dom"/>
</dbReference>
<keyword evidence="2 7" id="KW-0853">WD repeat</keyword>
<reference evidence="10 11" key="1">
    <citation type="submission" date="2019-02" db="EMBL/GenBank/DDBJ databases">
        <title>Kribbella capetownensis sp. nov. and Kribbella speibonae sp. nov., isolated from soil.</title>
        <authorList>
            <person name="Curtis S.M."/>
            <person name="Norton I."/>
            <person name="Everest G.J."/>
            <person name="Meyers P.R."/>
        </authorList>
    </citation>
    <scope>NUCLEOTIDE SEQUENCE [LARGE SCALE GENOMIC DNA]</scope>
    <source>
        <strain evidence="10 11">YM53</strain>
    </source>
</reference>
<dbReference type="InterPro" id="IPR016032">
    <property type="entry name" value="Sig_transdc_resp-reg_C-effctor"/>
</dbReference>
<dbReference type="SMART" id="SM00862">
    <property type="entry name" value="Trans_reg_C"/>
    <property type="match status" value="1"/>
</dbReference>
<feature type="repeat" description="WD" evidence="7">
    <location>
        <begin position="982"/>
        <end position="1023"/>
    </location>
</feature>
<dbReference type="PANTHER" id="PTHR35807">
    <property type="entry name" value="TRANSCRIPTIONAL REGULATOR REDD-RELATED"/>
    <property type="match status" value="1"/>
</dbReference>
<dbReference type="InterPro" id="IPR036388">
    <property type="entry name" value="WH-like_DNA-bd_sf"/>
</dbReference>
<evidence type="ECO:0000259" key="8">
    <source>
        <dbReference type="SMART" id="SM00862"/>
    </source>
</evidence>
<evidence type="ECO:0000313" key="11">
    <source>
        <dbReference type="Proteomes" id="UP000293342"/>
    </source>
</evidence>
<feature type="domain" description="OmpR/PhoB-type" evidence="8">
    <location>
        <begin position="14"/>
        <end position="84"/>
    </location>
</feature>
<dbReference type="InterPro" id="IPR011047">
    <property type="entry name" value="Quinoprotein_ADH-like_sf"/>
</dbReference>
<dbReference type="PROSITE" id="PS00678">
    <property type="entry name" value="WD_REPEATS_1"/>
    <property type="match status" value="1"/>
</dbReference>
<dbReference type="InterPro" id="IPR049052">
    <property type="entry name" value="nSTAND1"/>
</dbReference>
<dbReference type="SMART" id="SM01043">
    <property type="entry name" value="BTAD"/>
    <property type="match status" value="1"/>
</dbReference>
<evidence type="ECO:0000256" key="7">
    <source>
        <dbReference type="PROSITE-ProRule" id="PRU00221"/>
    </source>
</evidence>
<dbReference type="SUPFAM" id="SSF46894">
    <property type="entry name" value="C-terminal effector domain of the bipartite response regulators"/>
    <property type="match status" value="1"/>
</dbReference>
<dbReference type="PANTHER" id="PTHR35807:SF1">
    <property type="entry name" value="TRANSCRIPTIONAL REGULATOR REDD"/>
    <property type="match status" value="1"/>
</dbReference>
<gene>
    <name evidence="10" type="ORF">E0H75_22865</name>
</gene>
<dbReference type="GO" id="GO:0003677">
    <property type="term" value="F:DNA binding"/>
    <property type="evidence" value="ECO:0007669"/>
    <property type="project" value="UniProtKB-KW"/>
</dbReference>
<dbReference type="Gene3D" id="1.10.10.10">
    <property type="entry name" value="Winged helix-like DNA-binding domain superfamily/Winged helix DNA-binding domain"/>
    <property type="match status" value="1"/>
</dbReference>
<feature type="domain" description="Bacterial transcriptional activator" evidence="9">
    <location>
        <begin position="91"/>
        <end position="230"/>
    </location>
</feature>
<evidence type="ECO:0000256" key="4">
    <source>
        <dbReference type="ARBA" id="ARBA00023015"/>
    </source>
</evidence>
<feature type="repeat" description="WD" evidence="7">
    <location>
        <begin position="1253"/>
        <end position="1285"/>
    </location>
</feature>
<dbReference type="Pfam" id="PF00400">
    <property type="entry name" value="WD40"/>
    <property type="match status" value="1"/>
</dbReference>
<dbReference type="InterPro" id="IPR027417">
    <property type="entry name" value="P-loop_NTPase"/>
</dbReference>
<proteinExistence type="inferred from homology"/>
<dbReference type="SUPFAM" id="SSF48452">
    <property type="entry name" value="TPR-like"/>
    <property type="match status" value="1"/>
</dbReference>
<evidence type="ECO:0008006" key="12">
    <source>
        <dbReference type="Google" id="ProtNLM"/>
    </source>
</evidence>
<evidence type="ECO:0000256" key="1">
    <source>
        <dbReference type="ARBA" id="ARBA00005820"/>
    </source>
</evidence>
<dbReference type="InterPro" id="IPR051677">
    <property type="entry name" value="AfsR-DnrI-RedD_regulator"/>
</dbReference>
<dbReference type="Gene3D" id="2.130.10.10">
    <property type="entry name" value="YVTN repeat-like/Quinoprotein amine dehydrogenase"/>
    <property type="match status" value="3"/>
</dbReference>
<comment type="similarity">
    <text evidence="1">Belongs to the AfsR/DnrI/RedD regulatory family.</text>
</comment>
<dbReference type="InterPro" id="IPR015943">
    <property type="entry name" value="WD40/YVTN_repeat-like_dom_sf"/>
</dbReference>
<dbReference type="CDD" id="cd15831">
    <property type="entry name" value="BTAD"/>
    <property type="match status" value="1"/>
</dbReference>
<comment type="caution">
    <text evidence="10">The sequence shown here is derived from an EMBL/GenBank/DDBJ whole genome shotgun (WGS) entry which is preliminary data.</text>
</comment>
<evidence type="ECO:0000256" key="3">
    <source>
        <dbReference type="ARBA" id="ARBA00022737"/>
    </source>
</evidence>
<dbReference type="OrthoDB" id="134501at2"/>
<protein>
    <recommendedName>
        <fullName evidence="12">DNA-binding SARP family transcriptional activator</fullName>
    </recommendedName>
</protein>
<dbReference type="GO" id="GO:0006355">
    <property type="term" value="P:regulation of DNA-templated transcription"/>
    <property type="evidence" value="ECO:0007669"/>
    <property type="project" value="InterPro"/>
</dbReference>
<keyword evidence="4" id="KW-0805">Transcription regulation</keyword>
<dbReference type="Gene3D" id="1.25.40.10">
    <property type="entry name" value="Tetratricopeptide repeat domain"/>
    <property type="match status" value="1"/>
</dbReference>
<dbReference type="InterPro" id="IPR001680">
    <property type="entry name" value="WD40_rpt"/>
</dbReference>
<dbReference type="Proteomes" id="UP000293342">
    <property type="component" value="Unassembled WGS sequence"/>
</dbReference>
<dbReference type="InterPro" id="IPR001867">
    <property type="entry name" value="OmpR/PhoB-type_DNA-bd"/>
</dbReference>